<dbReference type="EMBL" id="KB740885">
    <property type="protein sequence ID" value="ENN78509.1"/>
    <property type="molecule type" value="Genomic_DNA"/>
</dbReference>
<evidence type="ECO:0000313" key="2">
    <source>
        <dbReference type="EMBL" id="ERL94888.1"/>
    </source>
</evidence>
<name>N6TDS2_DENPD</name>
<protein>
    <submittedName>
        <fullName evidence="1">Uncharacterized protein</fullName>
    </submittedName>
</protein>
<dbReference type="AlphaFoldDB" id="N6TDS2"/>
<dbReference type="HOGENOM" id="CLU_2592227_0_0_1"/>
<proteinExistence type="predicted"/>
<dbReference type="EMBL" id="KB632400">
    <property type="protein sequence ID" value="ERL94888.1"/>
    <property type="molecule type" value="Genomic_DNA"/>
</dbReference>
<gene>
    <name evidence="2" type="ORF">D910_12161</name>
    <name evidence="1" type="ORF">YQE_05021</name>
</gene>
<dbReference type="Proteomes" id="UP000030742">
    <property type="component" value="Unassembled WGS sequence"/>
</dbReference>
<evidence type="ECO:0000313" key="1">
    <source>
        <dbReference type="EMBL" id="ENN78509.1"/>
    </source>
</evidence>
<reference evidence="1 3" key="1">
    <citation type="journal article" date="2013" name="Genome Biol.">
        <title>Draft genome of the mountain pine beetle, Dendroctonus ponderosae Hopkins, a major forest pest.</title>
        <authorList>
            <person name="Keeling C.I."/>
            <person name="Yuen M.M."/>
            <person name="Liao N.Y."/>
            <person name="Docking T.R."/>
            <person name="Chan S.K."/>
            <person name="Taylor G.A."/>
            <person name="Palmquist D.L."/>
            <person name="Jackman S.D."/>
            <person name="Nguyen A."/>
            <person name="Li M."/>
            <person name="Henderson H."/>
            <person name="Janes J.K."/>
            <person name="Zhao Y."/>
            <person name="Pandoh P."/>
            <person name="Moore R."/>
            <person name="Sperling F.A."/>
            <person name="Huber D.P."/>
            <person name="Birol I."/>
            <person name="Jones S.J."/>
            <person name="Bohlmann J."/>
        </authorList>
    </citation>
    <scope>NUCLEOTIDE SEQUENCE</scope>
</reference>
<organism evidence="1">
    <name type="scientific">Dendroctonus ponderosae</name>
    <name type="common">Mountain pine beetle</name>
    <dbReference type="NCBI Taxonomy" id="77166"/>
    <lineage>
        <taxon>Eukaryota</taxon>
        <taxon>Metazoa</taxon>
        <taxon>Ecdysozoa</taxon>
        <taxon>Arthropoda</taxon>
        <taxon>Hexapoda</taxon>
        <taxon>Insecta</taxon>
        <taxon>Pterygota</taxon>
        <taxon>Neoptera</taxon>
        <taxon>Endopterygota</taxon>
        <taxon>Coleoptera</taxon>
        <taxon>Polyphaga</taxon>
        <taxon>Cucujiformia</taxon>
        <taxon>Curculionidae</taxon>
        <taxon>Scolytinae</taxon>
        <taxon>Dendroctonus</taxon>
    </lineage>
</organism>
<sequence length="80" mass="9115">MFALHLVNFPNHSDCVKVFGFLTAYMERLISQLLADLLGKIRKNRFKFISITEGLHTQARTGNEYLKHCTTTALSQTPDT</sequence>
<feature type="non-terminal residue" evidence="1">
    <location>
        <position position="1"/>
    </location>
</feature>
<evidence type="ECO:0000313" key="3">
    <source>
        <dbReference type="Proteomes" id="UP000030742"/>
    </source>
</evidence>
<accession>N6TDS2</accession>